<feature type="transmembrane region" description="Helical" evidence="1">
    <location>
        <begin position="112"/>
        <end position="130"/>
    </location>
</feature>
<evidence type="ECO:0000313" key="2">
    <source>
        <dbReference type="EMBL" id="ROR01497.1"/>
    </source>
</evidence>
<keyword evidence="3" id="KW-1185">Reference proteome</keyword>
<feature type="transmembrane region" description="Helical" evidence="1">
    <location>
        <begin position="142"/>
        <end position="163"/>
    </location>
</feature>
<dbReference type="NCBIfam" id="NF045723">
    <property type="entry name" value="memb_anch_TmcC"/>
    <property type="match status" value="1"/>
</dbReference>
<protein>
    <recommendedName>
        <fullName evidence="4">Nitrate reductase gamma subunit</fullName>
    </recommendedName>
</protein>
<feature type="transmembrane region" description="Helical" evidence="1">
    <location>
        <begin position="183"/>
        <end position="206"/>
    </location>
</feature>
<keyword evidence="1" id="KW-1133">Transmembrane helix</keyword>
<proteinExistence type="predicted"/>
<accession>A0A3N1VNK0</accession>
<organism evidence="2 3">
    <name type="scientific">Desulfosoma caldarium</name>
    <dbReference type="NCBI Taxonomy" id="610254"/>
    <lineage>
        <taxon>Bacteria</taxon>
        <taxon>Pseudomonadati</taxon>
        <taxon>Thermodesulfobacteriota</taxon>
        <taxon>Syntrophobacteria</taxon>
        <taxon>Syntrophobacterales</taxon>
        <taxon>Syntrophobacteraceae</taxon>
        <taxon>Desulfosoma</taxon>
    </lineage>
</organism>
<feature type="transmembrane region" description="Helical" evidence="1">
    <location>
        <begin position="72"/>
        <end position="92"/>
    </location>
</feature>
<keyword evidence="1" id="KW-0472">Membrane</keyword>
<gene>
    <name evidence="2" type="ORF">EDC27_0671</name>
</gene>
<keyword evidence="1" id="KW-0812">Transmembrane</keyword>
<dbReference type="SUPFAM" id="SSF103501">
    <property type="entry name" value="Respiratory nitrate reductase 1 gamma chain"/>
    <property type="match status" value="1"/>
</dbReference>
<dbReference type="InterPro" id="IPR036197">
    <property type="entry name" value="NarG-like_sf"/>
</dbReference>
<dbReference type="Gene3D" id="1.20.950.20">
    <property type="entry name" value="Transmembrane di-heme cytochromes, Chain C"/>
    <property type="match status" value="1"/>
</dbReference>
<dbReference type="Proteomes" id="UP000276223">
    <property type="component" value="Unassembled WGS sequence"/>
</dbReference>
<comment type="caution">
    <text evidence="2">The sequence shown here is derived from an EMBL/GenBank/DDBJ whole genome shotgun (WGS) entry which is preliminary data.</text>
</comment>
<name>A0A3N1VNK0_9BACT</name>
<feature type="transmembrane region" description="Helical" evidence="1">
    <location>
        <begin position="12"/>
        <end position="34"/>
    </location>
</feature>
<dbReference type="RefSeq" id="WP_123289213.1">
    <property type="nucleotide sequence ID" value="NZ_RJVA01000010.1"/>
</dbReference>
<reference evidence="2 3" key="1">
    <citation type="submission" date="2018-11" db="EMBL/GenBank/DDBJ databases">
        <title>Genomic Encyclopedia of Type Strains, Phase IV (KMG-IV): sequencing the most valuable type-strain genomes for metagenomic binning, comparative biology and taxonomic classification.</title>
        <authorList>
            <person name="Goeker M."/>
        </authorList>
    </citation>
    <scope>NUCLEOTIDE SEQUENCE [LARGE SCALE GENOMIC DNA]</scope>
    <source>
        <strain evidence="2 3">DSM 22027</strain>
    </source>
</reference>
<evidence type="ECO:0008006" key="4">
    <source>
        <dbReference type="Google" id="ProtNLM"/>
    </source>
</evidence>
<dbReference type="AlphaFoldDB" id="A0A3N1VNK0"/>
<evidence type="ECO:0000256" key="1">
    <source>
        <dbReference type="SAM" id="Phobius"/>
    </source>
</evidence>
<sequence>MQTWYAFLTGPALWVTFVVFLGGLGVRLAFLYGLSRERDRVFYNHMDWRWAFKSIVHWLLPWGSASMRLQPVFSAVFIVFHVGLLAVPLFLSAHNLLWDRAFGVSLWSMSDAWADGLTMVVLACGLFLGIRRLVRPEVRILTTAWDFTLLTLTLAPFVTGFLAYRQWGPYEVMMVLHVLSGEILLVLIPFTKLGHMVLFFFTRAFIGFEMGARRGARAW</sequence>
<evidence type="ECO:0000313" key="3">
    <source>
        <dbReference type="Proteomes" id="UP000276223"/>
    </source>
</evidence>
<dbReference type="EMBL" id="RJVA01000010">
    <property type="protein sequence ID" value="ROR01497.1"/>
    <property type="molecule type" value="Genomic_DNA"/>
</dbReference>
<dbReference type="OrthoDB" id="5450521at2"/>